<dbReference type="EMBL" id="JAKZMM010000075">
    <property type="protein sequence ID" value="MCJ2382365.1"/>
    <property type="molecule type" value="Genomic_DNA"/>
</dbReference>
<evidence type="ECO:0000256" key="6">
    <source>
        <dbReference type="ARBA" id="ARBA00033409"/>
    </source>
</evidence>
<evidence type="ECO:0000256" key="2">
    <source>
        <dbReference type="ARBA" id="ARBA00021310"/>
    </source>
</evidence>
<dbReference type="Pfam" id="PF02565">
    <property type="entry name" value="RecO_C"/>
    <property type="match status" value="1"/>
</dbReference>
<comment type="similarity">
    <text evidence="1 7">Belongs to the RecO family.</text>
</comment>
<dbReference type="InterPro" id="IPR022572">
    <property type="entry name" value="DNA_rep/recomb_RecO_N"/>
</dbReference>
<accession>A0ABT0C5S0</accession>
<comment type="caution">
    <text evidence="9">The sequence shown here is derived from an EMBL/GenBank/DDBJ whole genome shotgun (WGS) entry which is preliminary data.</text>
</comment>
<dbReference type="Pfam" id="PF11967">
    <property type="entry name" value="RecO_N"/>
    <property type="match status" value="1"/>
</dbReference>
<dbReference type="PANTHER" id="PTHR33991">
    <property type="entry name" value="DNA REPAIR PROTEIN RECO"/>
    <property type="match status" value="1"/>
</dbReference>
<dbReference type="PANTHER" id="PTHR33991:SF1">
    <property type="entry name" value="DNA REPAIR PROTEIN RECO"/>
    <property type="match status" value="1"/>
</dbReference>
<comment type="function">
    <text evidence="7">Involved in DNA repair and RecF pathway recombination.</text>
</comment>
<dbReference type="InterPro" id="IPR003717">
    <property type="entry name" value="RecO"/>
</dbReference>
<dbReference type="HAMAP" id="MF_00201">
    <property type="entry name" value="RecO"/>
    <property type="match status" value="1"/>
</dbReference>
<organism evidence="9 10">
    <name type="scientific">Parabacteroides faecalis</name>
    <dbReference type="NCBI Taxonomy" id="2924040"/>
    <lineage>
        <taxon>Bacteria</taxon>
        <taxon>Pseudomonadati</taxon>
        <taxon>Bacteroidota</taxon>
        <taxon>Bacteroidia</taxon>
        <taxon>Bacteroidales</taxon>
        <taxon>Tannerellaceae</taxon>
        <taxon>Parabacteroides</taxon>
    </lineage>
</organism>
<dbReference type="RefSeq" id="WP_243326656.1">
    <property type="nucleotide sequence ID" value="NZ_JAKZMM010000075.1"/>
</dbReference>
<protein>
    <recommendedName>
        <fullName evidence="2 7">DNA repair protein RecO</fullName>
    </recommendedName>
    <alternativeName>
        <fullName evidence="6 7">Recombination protein O</fullName>
    </alternativeName>
</protein>
<evidence type="ECO:0000313" key="9">
    <source>
        <dbReference type="EMBL" id="MCJ2382365.1"/>
    </source>
</evidence>
<evidence type="ECO:0000256" key="5">
    <source>
        <dbReference type="ARBA" id="ARBA00023204"/>
    </source>
</evidence>
<dbReference type="InterPro" id="IPR037278">
    <property type="entry name" value="ARFGAP/RecO"/>
</dbReference>
<feature type="domain" description="DNA replication/recombination mediator RecO N-terminal" evidence="8">
    <location>
        <begin position="1"/>
        <end position="78"/>
    </location>
</feature>
<keyword evidence="4 7" id="KW-0233">DNA recombination</keyword>
<evidence type="ECO:0000256" key="7">
    <source>
        <dbReference type="HAMAP-Rule" id="MF_00201"/>
    </source>
</evidence>
<dbReference type="Gene3D" id="2.40.50.140">
    <property type="entry name" value="Nucleic acid-binding proteins"/>
    <property type="match status" value="1"/>
</dbReference>
<keyword evidence="10" id="KW-1185">Reference proteome</keyword>
<evidence type="ECO:0000256" key="3">
    <source>
        <dbReference type="ARBA" id="ARBA00022763"/>
    </source>
</evidence>
<dbReference type="Gene3D" id="1.20.1440.120">
    <property type="entry name" value="Recombination protein O, C-terminal domain"/>
    <property type="match status" value="1"/>
</dbReference>
<dbReference type="InterPro" id="IPR042242">
    <property type="entry name" value="RecO_C"/>
</dbReference>
<dbReference type="SUPFAM" id="SSF57863">
    <property type="entry name" value="ArfGap/RecO-like zinc finger"/>
    <property type="match status" value="1"/>
</dbReference>
<gene>
    <name evidence="7 9" type="primary">recO</name>
    <name evidence="9" type="ORF">MUN53_17435</name>
</gene>
<proteinExistence type="inferred from homology"/>
<dbReference type="NCBIfam" id="TIGR00613">
    <property type="entry name" value="reco"/>
    <property type="match status" value="1"/>
</dbReference>
<keyword evidence="5 7" id="KW-0234">DNA repair</keyword>
<name>A0ABT0C5S0_9BACT</name>
<evidence type="ECO:0000313" key="10">
    <source>
        <dbReference type="Proteomes" id="UP001165444"/>
    </source>
</evidence>
<reference evidence="9 10" key="1">
    <citation type="submission" date="2022-03" db="EMBL/GenBank/DDBJ databases">
        <title>Parabacteroides sp. nov. isolated from swine feces.</title>
        <authorList>
            <person name="Bak J.E."/>
        </authorList>
    </citation>
    <scope>NUCLEOTIDE SEQUENCE [LARGE SCALE GENOMIC DNA]</scope>
    <source>
        <strain evidence="9 10">AGMB00274</strain>
    </source>
</reference>
<dbReference type="Proteomes" id="UP001165444">
    <property type="component" value="Unassembled WGS sequence"/>
</dbReference>
<evidence type="ECO:0000256" key="4">
    <source>
        <dbReference type="ARBA" id="ARBA00023172"/>
    </source>
</evidence>
<evidence type="ECO:0000259" key="8">
    <source>
        <dbReference type="Pfam" id="PF11967"/>
    </source>
</evidence>
<evidence type="ECO:0000256" key="1">
    <source>
        <dbReference type="ARBA" id="ARBA00007452"/>
    </source>
</evidence>
<keyword evidence="3 7" id="KW-0227">DNA damage</keyword>
<dbReference type="SUPFAM" id="SSF50249">
    <property type="entry name" value="Nucleic acid-binding proteins"/>
    <property type="match status" value="1"/>
</dbReference>
<dbReference type="InterPro" id="IPR012340">
    <property type="entry name" value="NA-bd_OB-fold"/>
</dbReference>
<sequence>MLYKTQGIVLHSLPYKDVYTILHIYTKDFGRVSYMVARKRGKRSSVSQALFMPLSVLDLEVEHQNKRDIQRIKEVHLAFSASSFQLDPVKNVLALFLSEVLFRVVKDTQPDERMYAFLTDSVRILDSVEQGLANFHVAFLLNLLHYLGIFPNVEHPRDALYFDMLNGIFVCQQPTHPYYLQSAETVVFQRLLKMSYENMSLYAFSRQDRVRILHRIFEYYQLHLPDFKEIRSLQILQSLFD</sequence>